<evidence type="ECO:0000256" key="1">
    <source>
        <dbReference type="SAM" id="SignalP"/>
    </source>
</evidence>
<gene>
    <name evidence="2" type="ORF">GcC1_091001</name>
</gene>
<name>A0A420IEW9_9PEZI</name>
<dbReference type="OrthoDB" id="5596743at2759"/>
<accession>A0A420IEW9</accession>
<evidence type="ECO:0000313" key="2">
    <source>
        <dbReference type="EMBL" id="RKF73069.1"/>
    </source>
</evidence>
<proteinExistence type="predicted"/>
<comment type="caution">
    <text evidence="2">The sequence shown here is derived from an EMBL/GenBank/DDBJ whole genome shotgun (WGS) entry which is preliminary data.</text>
</comment>
<sequence>MNIFIFTLFLAPFALSSVYKIPFNSTCTDENPGKQISGSLYQSVQPMTIGKNDCSSFMHKTVTSPSCTEYTTETIILNTHSVTLERAYESKIPHYGPSDNYKSAYTSSVCSSLGITATTATVLIQPTTITITEFISETSMEPPTLTTSTVPPSCTADTLTDPQNCGECGNVCQSGTCESGSCTDSKCRVQSCGKFDPCGDKGGDCYCFTSSNPVGDTSFCGRNAICSGLTACATDLDCVGGSSGNICAISTCCPRYSDEMPGVCLEGQCSNPARKLIQLSRIGVFKQSTAAF</sequence>
<feature type="chain" id="PRO_5019464460" evidence="1">
    <location>
        <begin position="17"/>
        <end position="292"/>
    </location>
</feature>
<dbReference type="EMBL" id="MCBR01009173">
    <property type="protein sequence ID" value="RKF73069.1"/>
    <property type="molecule type" value="Genomic_DNA"/>
</dbReference>
<dbReference type="Proteomes" id="UP000285405">
    <property type="component" value="Unassembled WGS sequence"/>
</dbReference>
<organism evidence="2 3">
    <name type="scientific">Golovinomyces cichoracearum</name>
    <dbReference type="NCBI Taxonomy" id="62708"/>
    <lineage>
        <taxon>Eukaryota</taxon>
        <taxon>Fungi</taxon>
        <taxon>Dikarya</taxon>
        <taxon>Ascomycota</taxon>
        <taxon>Pezizomycotina</taxon>
        <taxon>Leotiomycetes</taxon>
        <taxon>Erysiphales</taxon>
        <taxon>Erysiphaceae</taxon>
        <taxon>Golovinomyces</taxon>
    </lineage>
</organism>
<reference evidence="2 3" key="1">
    <citation type="journal article" date="2018" name="BMC Genomics">
        <title>Comparative genome analyses reveal sequence features reflecting distinct modes of host-adaptation between dicot and monocot powdery mildew.</title>
        <authorList>
            <person name="Wu Y."/>
            <person name="Ma X."/>
            <person name="Pan Z."/>
            <person name="Kale S.D."/>
            <person name="Song Y."/>
            <person name="King H."/>
            <person name="Zhang Q."/>
            <person name="Presley C."/>
            <person name="Deng X."/>
            <person name="Wei C.I."/>
            <person name="Xiao S."/>
        </authorList>
    </citation>
    <scope>NUCLEOTIDE SEQUENCE [LARGE SCALE GENOMIC DNA]</scope>
    <source>
        <strain evidence="2">UCSC1</strain>
    </source>
</reference>
<evidence type="ECO:0000313" key="3">
    <source>
        <dbReference type="Proteomes" id="UP000285405"/>
    </source>
</evidence>
<feature type="signal peptide" evidence="1">
    <location>
        <begin position="1"/>
        <end position="16"/>
    </location>
</feature>
<keyword evidence="1" id="KW-0732">Signal</keyword>
<protein>
    <submittedName>
        <fullName evidence="2">Uncharacterized protein</fullName>
    </submittedName>
</protein>
<dbReference type="AlphaFoldDB" id="A0A420IEW9"/>